<dbReference type="GO" id="GO:0030424">
    <property type="term" value="C:axon"/>
    <property type="evidence" value="ECO:0007669"/>
    <property type="project" value="TreeGrafter"/>
</dbReference>
<evidence type="ECO:0000256" key="9">
    <source>
        <dbReference type="SAM" id="MobiDB-lite"/>
    </source>
</evidence>
<evidence type="ECO:0000259" key="12">
    <source>
        <dbReference type="PROSITE" id="PS50835"/>
    </source>
</evidence>
<dbReference type="GO" id="GO:0098632">
    <property type="term" value="F:cell-cell adhesion mediator activity"/>
    <property type="evidence" value="ECO:0007669"/>
    <property type="project" value="InterPro"/>
</dbReference>
<keyword evidence="3 11" id="KW-0732">Signal</keyword>
<dbReference type="AlphaFoldDB" id="A0AAV1PFR4"/>
<feature type="signal peptide" evidence="11">
    <location>
        <begin position="1"/>
        <end position="21"/>
    </location>
</feature>
<feature type="domain" description="Ig-like" evidence="12">
    <location>
        <begin position="21"/>
        <end position="123"/>
    </location>
</feature>
<evidence type="ECO:0000256" key="7">
    <source>
        <dbReference type="ARBA" id="ARBA00023180"/>
    </source>
</evidence>
<name>A0AAV1PFR4_SCOSC</name>
<keyword evidence="8" id="KW-0393">Immunoglobulin domain</keyword>
<dbReference type="InterPro" id="IPR013783">
    <property type="entry name" value="Ig-like_fold"/>
</dbReference>
<evidence type="ECO:0000256" key="2">
    <source>
        <dbReference type="ARBA" id="ARBA00022692"/>
    </source>
</evidence>
<comment type="subcellular location">
    <subcellularLocation>
        <location evidence="1">Membrane</location>
        <topology evidence="1">Single-pass membrane protein</topology>
    </subcellularLocation>
</comment>
<dbReference type="PROSITE" id="PS50835">
    <property type="entry name" value="IG_LIKE"/>
    <property type="match status" value="1"/>
</dbReference>
<keyword evidence="14" id="KW-1185">Reference proteome</keyword>
<dbReference type="SUPFAM" id="SSF48726">
    <property type="entry name" value="Immunoglobulin"/>
    <property type="match status" value="1"/>
</dbReference>
<dbReference type="SMART" id="SM00409">
    <property type="entry name" value="IG"/>
    <property type="match status" value="1"/>
</dbReference>
<dbReference type="GO" id="GO:0043025">
    <property type="term" value="C:neuronal cell body"/>
    <property type="evidence" value="ECO:0007669"/>
    <property type="project" value="TreeGrafter"/>
</dbReference>
<dbReference type="GO" id="GO:0150079">
    <property type="term" value="P:negative regulation of neuroinflammatory response"/>
    <property type="evidence" value="ECO:0007669"/>
    <property type="project" value="TreeGrafter"/>
</dbReference>
<dbReference type="InterPro" id="IPR007110">
    <property type="entry name" value="Ig-like_dom"/>
</dbReference>
<dbReference type="InterPro" id="IPR013106">
    <property type="entry name" value="Ig_V-set"/>
</dbReference>
<dbReference type="InterPro" id="IPR003599">
    <property type="entry name" value="Ig_sub"/>
</dbReference>
<keyword evidence="2 10" id="KW-0812">Transmembrane</keyword>
<keyword evidence="6" id="KW-1015">Disulfide bond</keyword>
<accession>A0AAV1PFR4</accession>
<reference evidence="13 14" key="1">
    <citation type="submission" date="2024-01" db="EMBL/GenBank/DDBJ databases">
        <authorList>
            <person name="Alioto T."/>
            <person name="Alioto T."/>
            <person name="Gomez Garrido J."/>
        </authorList>
    </citation>
    <scope>NUCLEOTIDE SEQUENCE [LARGE SCALE GENOMIC DNA]</scope>
</reference>
<dbReference type="GO" id="GO:0016020">
    <property type="term" value="C:membrane"/>
    <property type="evidence" value="ECO:0007669"/>
    <property type="project" value="UniProtKB-SubCell"/>
</dbReference>
<dbReference type="InterPro" id="IPR047164">
    <property type="entry name" value="OX2G-like"/>
</dbReference>
<evidence type="ECO:0000256" key="5">
    <source>
        <dbReference type="ARBA" id="ARBA00023136"/>
    </source>
</evidence>
<dbReference type="PANTHER" id="PTHR46841">
    <property type="entry name" value="OX-2 MEMBRANE GLYCOPROTEIN"/>
    <property type="match status" value="1"/>
</dbReference>
<comment type="caution">
    <text evidence="13">The sequence shown here is derived from an EMBL/GenBank/DDBJ whole genome shotgun (WGS) entry which is preliminary data.</text>
</comment>
<evidence type="ECO:0000256" key="8">
    <source>
        <dbReference type="ARBA" id="ARBA00023319"/>
    </source>
</evidence>
<gene>
    <name evidence="13" type="ORF">FSCOSCO3_A009201</name>
</gene>
<evidence type="ECO:0000313" key="13">
    <source>
        <dbReference type="EMBL" id="CAK6970731.1"/>
    </source>
</evidence>
<evidence type="ECO:0000256" key="11">
    <source>
        <dbReference type="SAM" id="SignalP"/>
    </source>
</evidence>
<evidence type="ECO:0000256" key="4">
    <source>
        <dbReference type="ARBA" id="ARBA00022989"/>
    </source>
</evidence>
<evidence type="ECO:0000256" key="10">
    <source>
        <dbReference type="SAM" id="Phobius"/>
    </source>
</evidence>
<dbReference type="Proteomes" id="UP001314229">
    <property type="component" value="Unassembled WGS sequence"/>
</dbReference>
<feature type="chain" id="PRO_5044714051" evidence="11">
    <location>
        <begin position="22"/>
        <end position="330"/>
    </location>
</feature>
<feature type="transmembrane region" description="Helical" evidence="10">
    <location>
        <begin position="246"/>
        <end position="269"/>
    </location>
</feature>
<keyword evidence="4 10" id="KW-1133">Transmembrane helix</keyword>
<sequence>MANRAVLYYLFLVEGFSKGLTAVIQTQQTVVAKAGEDVLLSCRLMQTKDVLQVTWQKLLPEGKKNCATYSDHFGETVNPGFQGKVEFKDAGLQNCSIVIRKAMEKDEACYYCLFNTFPDGSLTGKTCLRLYELHEPILQIRESNSTEETVVSCSATGRPAPTVTLNVPQQDLYFSNSSIVSVTNTNGTVTVTTTALLSGFHGNDRQAGCAARLLSVPEMQVFKMIPAVKRSSDDGFNEKSGSDKNVTLIVALSVSVAIVLVAVVVAVLLKHKHKNRDAEKNNLPPKSIKDHHEYQTALMKQNEQIRKRTPEKENSKEEKPEPSSRTVRRL</sequence>
<proteinExistence type="predicted"/>
<dbReference type="GO" id="GO:0034113">
    <property type="term" value="P:heterotypic cell-cell adhesion"/>
    <property type="evidence" value="ECO:0007669"/>
    <property type="project" value="TreeGrafter"/>
</dbReference>
<feature type="region of interest" description="Disordered" evidence="9">
    <location>
        <begin position="275"/>
        <end position="330"/>
    </location>
</feature>
<organism evidence="13 14">
    <name type="scientific">Scomber scombrus</name>
    <name type="common">Atlantic mackerel</name>
    <name type="synonym">Scomber vernalis</name>
    <dbReference type="NCBI Taxonomy" id="13677"/>
    <lineage>
        <taxon>Eukaryota</taxon>
        <taxon>Metazoa</taxon>
        <taxon>Chordata</taxon>
        <taxon>Craniata</taxon>
        <taxon>Vertebrata</taxon>
        <taxon>Euteleostomi</taxon>
        <taxon>Actinopterygii</taxon>
        <taxon>Neopterygii</taxon>
        <taxon>Teleostei</taxon>
        <taxon>Neoteleostei</taxon>
        <taxon>Acanthomorphata</taxon>
        <taxon>Pelagiaria</taxon>
        <taxon>Scombriformes</taxon>
        <taxon>Scombridae</taxon>
        <taxon>Scomber</taxon>
    </lineage>
</organism>
<evidence type="ECO:0000313" key="14">
    <source>
        <dbReference type="Proteomes" id="UP001314229"/>
    </source>
</evidence>
<dbReference type="Gene3D" id="2.60.40.10">
    <property type="entry name" value="Immunoglobulins"/>
    <property type="match status" value="2"/>
</dbReference>
<evidence type="ECO:0000256" key="6">
    <source>
        <dbReference type="ARBA" id="ARBA00023157"/>
    </source>
</evidence>
<dbReference type="EMBL" id="CAWUFR010000163">
    <property type="protein sequence ID" value="CAK6970731.1"/>
    <property type="molecule type" value="Genomic_DNA"/>
</dbReference>
<keyword evidence="5 10" id="KW-0472">Membrane</keyword>
<dbReference type="EMBL" id="CAWUFR010000163">
    <property type="protein sequence ID" value="CAK6970728.1"/>
    <property type="molecule type" value="Genomic_DNA"/>
</dbReference>
<keyword evidence="7" id="KW-0325">Glycoprotein</keyword>
<protein>
    <submittedName>
        <fullName evidence="13">OX-2 membrane glycoprotein-like</fullName>
    </submittedName>
</protein>
<dbReference type="PANTHER" id="PTHR46841:SF7">
    <property type="entry name" value="IG-LIKE DOMAIN-CONTAINING PROTEIN"/>
    <property type="match status" value="1"/>
</dbReference>
<evidence type="ECO:0000256" key="1">
    <source>
        <dbReference type="ARBA" id="ARBA00004167"/>
    </source>
</evidence>
<dbReference type="GO" id="GO:0009986">
    <property type="term" value="C:cell surface"/>
    <property type="evidence" value="ECO:0007669"/>
    <property type="project" value="TreeGrafter"/>
</dbReference>
<dbReference type="InterPro" id="IPR036179">
    <property type="entry name" value="Ig-like_dom_sf"/>
</dbReference>
<feature type="compositionally biased region" description="Basic and acidic residues" evidence="9">
    <location>
        <begin position="303"/>
        <end position="322"/>
    </location>
</feature>
<evidence type="ECO:0000256" key="3">
    <source>
        <dbReference type="ARBA" id="ARBA00022729"/>
    </source>
</evidence>
<dbReference type="Pfam" id="PF07686">
    <property type="entry name" value="V-set"/>
    <property type="match status" value="1"/>
</dbReference>